<evidence type="ECO:0000259" key="11">
    <source>
        <dbReference type="PROSITE" id="PS51755"/>
    </source>
</evidence>
<dbReference type="PROSITE" id="PS51755">
    <property type="entry name" value="OMPR_PHOB"/>
    <property type="match status" value="1"/>
</dbReference>
<evidence type="ECO:0000259" key="10">
    <source>
        <dbReference type="PROSITE" id="PS50110"/>
    </source>
</evidence>
<dbReference type="GO" id="GO:0000976">
    <property type="term" value="F:transcription cis-regulatory region binding"/>
    <property type="evidence" value="ECO:0007669"/>
    <property type="project" value="TreeGrafter"/>
</dbReference>
<feature type="modified residue" description="4-aspartylphosphate" evidence="8">
    <location>
        <position position="56"/>
    </location>
</feature>
<dbReference type="CDD" id="cd17574">
    <property type="entry name" value="REC_OmpR"/>
    <property type="match status" value="1"/>
</dbReference>
<evidence type="ECO:0000256" key="4">
    <source>
        <dbReference type="ARBA" id="ARBA00023015"/>
    </source>
</evidence>
<keyword evidence="13" id="KW-1185">Reference proteome</keyword>
<comment type="caution">
    <text evidence="12">The sequence shown here is derived from an EMBL/GenBank/DDBJ whole genome shotgun (WGS) entry which is preliminary data.</text>
</comment>
<name>A0A5M9HV17_9FIRM</name>
<dbReference type="Gene3D" id="1.10.10.10">
    <property type="entry name" value="Winged helix-like DNA-binding domain superfamily/Winged helix DNA-binding domain"/>
    <property type="match status" value="1"/>
</dbReference>
<feature type="domain" description="OmpR/PhoB-type" evidence="11">
    <location>
        <begin position="131"/>
        <end position="232"/>
    </location>
</feature>
<evidence type="ECO:0000256" key="9">
    <source>
        <dbReference type="PROSITE-ProRule" id="PRU01091"/>
    </source>
</evidence>
<proteinExistence type="predicted"/>
<dbReference type="GO" id="GO:0005829">
    <property type="term" value="C:cytosol"/>
    <property type="evidence" value="ECO:0007669"/>
    <property type="project" value="TreeGrafter"/>
</dbReference>
<keyword evidence="5 9" id="KW-0238">DNA-binding</keyword>
<evidence type="ECO:0000256" key="3">
    <source>
        <dbReference type="ARBA" id="ARBA00023012"/>
    </source>
</evidence>
<keyword evidence="3" id="KW-0902">Two-component regulatory system</keyword>
<evidence type="ECO:0000256" key="2">
    <source>
        <dbReference type="ARBA" id="ARBA00022553"/>
    </source>
</evidence>
<dbReference type="CDD" id="cd00383">
    <property type="entry name" value="trans_reg_C"/>
    <property type="match status" value="1"/>
</dbReference>
<evidence type="ECO:0000256" key="6">
    <source>
        <dbReference type="ARBA" id="ARBA00023163"/>
    </source>
</evidence>
<dbReference type="InterPro" id="IPR016032">
    <property type="entry name" value="Sig_transdc_resp-reg_C-effctor"/>
</dbReference>
<feature type="DNA-binding region" description="OmpR/PhoB-type" evidence="9">
    <location>
        <begin position="131"/>
        <end position="232"/>
    </location>
</feature>
<keyword evidence="2 8" id="KW-0597">Phosphoprotein</keyword>
<evidence type="ECO:0000256" key="7">
    <source>
        <dbReference type="ARBA" id="ARBA00024867"/>
    </source>
</evidence>
<evidence type="ECO:0000313" key="12">
    <source>
        <dbReference type="EMBL" id="KAA8500457.1"/>
    </source>
</evidence>
<keyword evidence="4" id="KW-0805">Transcription regulation</keyword>
<dbReference type="GO" id="GO:0032993">
    <property type="term" value="C:protein-DNA complex"/>
    <property type="evidence" value="ECO:0007669"/>
    <property type="project" value="TreeGrafter"/>
</dbReference>
<dbReference type="OrthoDB" id="9790442at2"/>
<dbReference type="InterPro" id="IPR001789">
    <property type="entry name" value="Sig_transdc_resp-reg_receiver"/>
</dbReference>
<dbReference type="SMART" id="SM00448">
    <property type="entry name" value="REC"/>
    <property type="match status" value="1"/>
</dbReference>
<evidence type="ECO:0000256" key="8">
    <source>
        <dbReference type="PROSITE-ProRule" id="PRU00169"/>
    </source>
</evidence>
<dbReference type="Pfam" id="PF00072">
    <property type="entry name" value="Response_reg"/>
    <property type="match status" value="1"/>
</dbReference>
<dbReference type="AlphaFoldDB" id="A0A5M9HV17"/>
<evidence type="ECO:0000256" key="1">
    <source>
        <dbReference type="ARBA" id="ARBA00018672"/>
    </source>
</evidence>
<dbReference type="Gene3D" id="3.40.50.2300">
    <property type="match status" value="1"/>
</dbReference>
<organism evidence="12 13">
    <name type="scientific">Mediterraneibacter catenae</name>
    <dbReference type="NCBI Taxonomy" id="2594882"/>
    <lineage>
        <taxon>Bacteria</taxon>
        <taxon>Bacillati</taxon>
        <taxon>Bacillota</taxon>
        <taxon>Clostridia</taxon>
        <taxon>Lachnospirales</taxon>
        <taxon>Lachnospiraceae</taxon>
        <taxon>Mediterraneibacter</taxon>
    </lineage>
</organism>
<dbReference type="SUPFAM" id="SSF52172">
    <property type="entry name" value="CheY-like"/>
    <property type="match status" value="1"/>
</dbReference>
<dbReference type="Pfam" id="PF00486">
    <property type="entry name" value="Trans_reg_C"/>
    <property type="match status" value="1"/>
</dbReference>
<evidence type="ECO:0000256" key="5">
    <source>
        <dbReference type="ARBA" id="ARBA00023125"/>
    </source>
</evidence>
<sequence>MKEEKPIILVVEDETDVLRINARMLTRRGYTVYTAKNCRQAYERMEAPTPDLLILDIMLPDGSGYDICERFRSTSDHPVIFLTGKGETCDKVEGLGHGGDYYLTKPYDPDELLAVADMLIKRHLQTKKKREQLTRIVKGSLVLDIPKFKATVNGTDAELTAKEFALLLLLVQSEDKEVPPHELYEKVWGTPSGEDIRTIRFHIKNLRRKIHADDANDYDIVSVYRKGYMFTTVC</sequence>
<evidence type="ECO:0000313" key="13">
    <source>
        <dbReference type="Proteomes" id="UP000322025"/>
    </source>
</evidence>
<protein>
    <recommendedName>
        <fullName evidence="1">Stage 0 sporulation protein A homolog</fullName>
    </recommendedName>
</protein>
<dbReference type="GO" id="GO:0000156">
    <property type="term" value="F:phosphorelay response regulator activity"/>
    <property type="evidence" value="ECO:0007669"/>
    <property type="project" value="TreeGrafter"/>
</dbReference>
<dbReference type="SMART" id="SM00862">
    <property type="entry name" value="Trans_reg_C"/>
    <property type="match status" value="1"/>
</dbReference>
<gene>
    <name evidence="12" type="ORF">FNY66_13270</name>
</gene>
<accession>A0A5M9HV17</accession>
<feature type="domain" description="Response regulatory" evidence="10">
    <location>
        <begin position="7"/>
        <end position="120"/>
    </location>
</feature>
<dbReference type="SUPFAM" id="SSF46894">
    <property type="entry name" value="C-terminal effector domain of the bipartite response regulators"/>
    <property type="match status" value="1"/>
</dbReference>
<dbReference type="Proteomes" id="UP000322025">
    <property type="component" value="Unassembled WGS sequence"/>
</dbReference>
<dbReference type="EMBL" id="VMSO01000024">
    <property type="protein sequence ID" value="KAA8500457.1"/>
    <property type="molecule type" value="Genomic_DNA"/>
</dbReference>
<reference evidence="12 13" key="1">
    <citation type="submission" date="2019-07" db="EMBL/GenBank/DDBJ databases">
        <authorList>
            <person name="Wongkuna S."/>
            <person name="Scaria J."/>
        </authorList>
    </citation>
    <scope>NUCLEOTIDE SEQUENCE [LARGE SCALE GENOMIC DNA]</scope>
    <source>
        <strain evidence="12 13">SW178</strain>
    </source>
</reference>
<dbReference type="InterPro" id="IPR036388">
    <property type="entry name" value="WH-like_DNA-bd_sf"/>
</dbReference>
<dbReference type="PROSITE" id="PS50110">
    <property type="entry name" value="RESPONSE_REGULATORY"/>
    <property type="match status" value="1"/>
</dbReference>
<dbReference type="PANTHER" id="PTHR48111:SF1">
    <property type="entry name" value="TWO-COMPONENT RESPONSE REGULATOR ORR33"/>
    <property type="match status" value="1"/>
</dbReference>
<dbReference type="InterPro" id="IPR039420">
    <property type="entry name" value="WalR-like"/>
</dbReference>
<dbReference type="PANTHER" id="PTHR48111">
    <property type="entry name" value="REGULATOR OF RPOS"/>
    <property type="match status" value="1"/>
</dbReference>
<dbReference type="GO" id="GO:0006355">
    <property type="term" value="P:regulation of DNA-templated transcription"/>
    <property type="evidence" value="ECO:0007669"/>
    <property type="project" value="InterPro"/>
</dbReference>
<dbReference type="InterPro" id="IPR001867">
    <property type="entry name" value="OmpR/PhoB-type_DNA-bd"/>
</dbReference>
<keyword evidence="6" id="KW-0804">Transcription</keyword>
<dbReference type="InterPro" id="IPR011006">
    <property type="entry name" value="CheY-like_superfamily"/>
</dbReference>
<dbReference type="RefSeq" id="WP_150311449.1">
    <property type="nucleotide sequence ID" value="NZ_VMSO01000024.1"/>
</dbReference>
<comment type="function">
    <text evidence="7">May play the central regulatory role in sporulation. It may be an element of the effector pathway responsible for the activation of sporulation genes in response to nutritional stress. Spo0A may act in concert with spo0H (a sigma factor) to control the expression of some genes that are critical to the sporulation process.</text>
</comment>